<dbReference type="SUPFAM" id="SSF51735">
    <property type="entry name" value="NAD(P)-binding Rossmann-fold domains"/>
    <property type="match status" value="1"/>
</dbReference>
<proteinExistence type="inferred from homology"/>
<comment type="caution">
    <text evidence="4">The sequence shown here is derived from an EMBL/GenBank/DDBJ whole genome shotgun (WGS) entry which is preliminary data.</text>
</comment>
<organism evidence="4 5">
    <name type="scientific">Gordonia spumicola</name>
    <dbReference type="NCBI Taxonomy" id="589161"/>
    <lineage>
        <taxon>Bacteria</taxon>
        <taxon>Bacillati</taxon>
        <taxon>Actinomycetota</taxon>
        <taxon>Actinomycetes</taxon>
        <taxon>Mycobacteriales</taxon>
        <taxon>Gordoniaceae</taxon>
        <taxon>Gordonia</taxon>
    </lineage>
</organism>
<name>A0A7I9VCC7_9ACTN</name>
<dbReference type="PRINTS" id="PR00080">
    <property type="entry name" value="SDRFAMILY"/>
</dbReference>
<comment type="similarity">
    <text evidence="1 3">Belongs to the short-chain dehydrogenases/reductases (SDR) family.</text>
</comment>
<dbReference type="GO" id="GO:0016491">
    <property type="term" value="F:oxidoreductase activity"/>
    <property type="evidence" value="ECO:0007669"/>
    <property type="project" value="UniProtKB-KW"/>
</dbReference>
<evidence type="ECO:0000313" key="4">
    <source>
        <dbReference type="EMBL" id="GEE03028.1"/>
    </source>
</evidence>
<dbReference type="NCBIfam" id="NF004846">
    <property type="entry name" value="PRK06197.1"/>
    <property type="match status" value="1"/>
</dbReference>
<dbReference type="PRINTS" id="PR00081">
    <property type="entry name" value="GDHRDH"/>
</dbReference>
<evidence type="ECO:0000313" key="5">
    <source>
        <dbReference type="Proteomes" id="UP000444960"/>
    </source>
</evidence>
<dbReference type="Pfam" id="PF00106">
    <property type="entry name" value="adh_short"/>
    <property type="match status" value="1"/>
</dbReference>
<dbReference type="Proteomes" id="UP000444960">
    <property type="component" value="Unassembled WGS sequence"/>
</dbReference>
<evidence type="ECO:0000256" key="2">
    <source>
        <dbReference type="ARBA" id="ARBA00023002"/>
    </source>
</evidence>
<dbReference type="PANTHER" id="PTHR24320:SF148">
    <property type="entry name" value="NAD(P)-BINDING ROSSMANN-FOLD SUPERFAMILY PROTEIN"/>
    <property type="match status" value="1"/>
</dbReference>
<keyword evidence="5" id="KW-1185">Reference proteome</keyword>
<dbReference type="OrthoDB" id="4449798at2"/>
<dbReference type="AlphaFoldDB" id="A0A7I9VCC7"/>
<dbReference type="EMBL" id="BJOV01000005">
    <property type="protein sequence ID" value="GEE03028.1"/>
    <property type="molecule type" value="Genomic_DNA"/>
</dbReference>
<dbReference type="InterPro" id="IPR002347">
    <property type="entry name" value="SDR_fam"/>
</dbReference>
<sequence>MSWSESNIPAQDGRVAVITGANGGLGLATATALARKRAEIVIAARNLDKAEAAKTQILREAPGAAIDVVPLDLSSQESVKSAASEVLARHDRIDMLINNAGVMAMPEGRTADGYEVQLGTNHLGHWTWTAALLPAVLAADAGRVVTVTSVARHQGRSIDPANPFLEGRYDAWRAYGNSKLANLHFAIGLDRLFTDAGARATALSGHPGWTASDLQTTTAEAGGGGVLGTLGGVTTRFFGMSVPRGALSQLRAATDPSATGGTLYGPLFASFGSPVVRPLVRPGADEAIRRLWAVSEELTGVAIDVQA</sequence>
<dbReference type="RefSeq" id="WP_161896597.1">
    <property type="nucleotide sequence ID" value="NZ_BJOV01000005.1"/>
</dbReference>
<dbReference type="PANTHER" id="PTHR24320">
    <property type="entry name" value="RETINOL DEHYDROGENASE"/>
    <property type="match status" value="1"/>
</dbReference>
<keyword evidence="2" id="KW-0560">Oxidoreductase</keyword>
<accession>A0A7I9VCC7</accession>
<protein>
    <submittedName>
        <fullName evidence="4">Short-chain dehydrogenase</fullName>
    </submittedName>
</protein>
<gene>
    <name evidence="4" type="ORF">nbrc107696_34740</name>
</gene>
<dbReference type="InterPro" id="IPR036291">
    <property type="entry name" value="NAD(P)-bd_dom_sf"/>
</dbReference>
<reference evidence="5" key="1">
    <citation type="submission" date="2019-06" db="EMBL/GenBank/DDBJ databases">
        <title>Gordonia isolated from sludge of a wastewater treatment plant.</title>
        <authorList>
            <person name="Tamura T."/>
            <person name="Aoyama K."/>
            <person name="Kang Y."/>
            <person name="Saito S."/>
            <person name="Akiyama N."/>
            <person name="Yazawa K."/>
            <person name="Gonoi T."/>
            <person name="Mikami Y."/>
        </authorList>
    </citation>
    <scope>NUCLEOTIDE SEQUENCE [LARGE SCALE GENOMIC DNA]</scope>
    <source>
        <strain evidence="5">NBRC 107696</strain>
    </source>
</reference>
<evidence type="ECO:0000256" key="3">
    <source>
        <dbReference type="RuleBase" id="RU000363"/>
    </source>
</evidence>
<evidence type="ECO:0000256" key="1">
    <source>
        <dbReference type="ARBA" id="ARBA00006484"/>
    </source>
</evidence>
<dbReference type="Gene3D" id="3.40.50.720">
    <property type="entry name" value="NAD(P)-binding Rossmann-like Domain"/>
    <property type="match status" value="1"/>
</dbReference>